<keyword evidence="9" id="KW-1185">Reference proteome</keyword>
<evidence type="ECO:0000256" key="2">
    <source>
        <dbReference type="ARBA" id="ARBA00022475"/>
    </source>
</evidence>
<proteinExistence type="predicted"/>
<dbReference type="GO" id="GO:0005886">
    <property type="term" value="C:plasma membrane"/>
    <property type="evidence" value="ECO:0007669"/>
    <property type="project" value="UniProtKB-SubCell"/>
</dbReference>
<evidence type="ECO:0000256" key="4">
    <source>
        <dbReference type="ARBA" id="ARBA00022989"/>
    </source>
</evidence>
<protein>
    <submittedName>
        <fullName evidence="8">Integral membrane protein</fullName>
    </submittedName>
</protein>
<dbReference type="NCBIfam" id="TIGR03954">
    <property type="entry name" value="integ_memb_HG"/>
    <property type="match status" value="1"/>
</dbReference>
<dbReference type="InterPro" id="IPR023845">
    <property type="entry name" value="DUF3817_TM"/>
</dbReference>
<evidence type="ECO:0000313" key="8">
    <source>
        <dbReference type="EMBL" id="SNC71309.1"/>
    </source>
</evidence>
<dbReference type="EMBL" id="FYEZ01000002">
    <property type="protein sequence ID" value="SNC71309.1"/>
    <property type="molecule type" value="Genomic_DNA"/>
</dbReference>
<sequence>MRPTSADDPTIRTKLKVWQVLAVIESLALIILIGVMVAKYGFEMERLSAIWSPIHGFIFMAYALATAILCFGLNWGIGRMLWIMLSGCIPFWSFVMERKVTQDARLQIDGALLAGTDARTAAPRTSR</sequence>
<gene>
    <name evidence="8" type="ORF">SAMN05445756_1422</name>
</gene>
<organism evidence="8 9">
    <name type="scientific">Kytococcus aerolatus</name>
    <dbReference type="NCBI Taxonomy" id="592308"/>
    <lineage>
        <taxon>Bacteria</taxon>
        <taxon>Bacillati</taxon>
        <taxon>Actinomycetota</taxon>
        <taxon>Actinomycetes</taxon>
        <taxon>Micrococcales</taxon>
        <taxon>Kytococcaceae</taxon>
        <taxon>Kytococcus</taxon>
    </lineage>
</organism>
<reference evidence="8 9" key="1">
    <citation type="submission" date="2017-06" db="EMBL/GenBank/DDBJ databases">
        <authorList>
            <person name="Kim H.J."/>
            <person name="Triplett B.A."/>
        </authorList>
    </citation>
    <scope>NUCLEOTIDE SEQUENCE [LARGE SCALE GENOMIC DNA]</scope>
    <source>
        <strain evidence="8 9">DSM 22179</strain>
    </source>
</reference>
<keyword evidence="3 6" id="KW-0812">Transmembrane</keyword>
<keyword evidence="4 6" id="KW-1133">Transmembrane helix</keyword>
<dbReference type="PANTHER" id="PTHR40077">
    <property type="entry name" value="MEMBRANE PROTEIN-RELATED"/>
    <property type="match status" value="1"/>
</dbReference>
<feature type="transmembrane region" description="Helical" evidence="6">
    <location>
        <begin position="20"/>
        <end position="42"/>
    </location>
</feature>
<name>A0A212TZA2_9MICO</name>
<dbReference type="AlphaFoldDB" id="A0A212TZA2"/>
<evidence type="ECO:0000256" key="1">
    <source>
        <dbReference type="ARBA" id="ARBA00004651"/>
    </source>
</evidence>
<evidence type="ECO:0000256" key="6">
    <source>
        <dbReference type="SAM" id="Phobius"/>
    </source>
</evidence>
<evidence type="ECO:0000256" key="3">
    <source>
        <dbReference type="ARBA" id="ARBA00022692"/>
    </source>
</evidence>
<dbReference type="Pfam" id="PF12823">
    <property type="entry name" value="DUF3817"/>
    <property type="match status" value="1"/>
</dbReference>
<dbReference type="Proteomes" id="UP000198122">
    <property type="component" value="Unassembled WGS sequence"/>
</dbReference>
<keyword evidence="5 6" id="KW-0472">Membrane</keyword>
<feature type="transmembrane region" description="Helical" evidence="6">
    <location>
        <begin position="54"/>
        <end position="74"/>
    </location>
</feature>
<evidence type="ECO:0000313" key="9">
    <source>
        <dbReference type="Proteomes" id="UP000198122"/>
    </source>
</evidence>
<keyword evidence="2" id="KW-1003">Cell membrane</keyword>
<feature type="domain" description="DUF3817" evidence="7">
    <location>
        <begin position="15"/>
        <end position="101"/>
    </location>
</feature>
<evidence type="ECO:0000256" key="5">
    <source>
        <dbReference type="ARBA" id="ARBA00023136"/>
    </source>
</evidence>
<accession>A0A212TZA2</accession>
<feature type="transmembrane region" description="Helical" evidence="6">
    <location>
        <begin position="80"/>
        <end position="96"/>
    </location>
</feature>
<comment type="subcellular location">
    <subcellularLocation>
        <location evidence="1">Cell membrane</location>
        <topology evidence="1">Multi-pass membrane protein</topology>
    </subcellularLocation>
</comment>
<dbReference type="PANTHER" id="PTHR40077:SF2">
    <property type="entry name" value="MEMBRANE PROTEIN"/>
    <property type="match status" value="1"/>
</dbReference>
<evidence type="ECO:0000259" key="7">
    <source>
        <dbReference type="Pfam" id="PF12823"/>
    </source>
</evidence>